<evidence type="ECO:0000256" key="3">
    <source>
        <dbReference type="ARBA" id="ARBA00023180"/>
    </source>
</evidence>
<proteinExistence type="inferred from homology"/>
<protein>
    <submittedName>
        <fullName evidence="6">Strictosidine synthase family protein</fullName>
    </submittedName>
</protein>
<dbReference type="RefSeq" id="XP_639136.1">
    <property type="nucleotide sequence ID" value="XM_634044.1"/>
</dbReference>
<organism evidence="6 7">
    <name type="scientific">Dictyostelium discoideum</name>
    <name type="common">Social amoeba</name>
    <dbReference type="NCBI Taxonomy" id="44689"/>
    <lineage>
        <taxon>Eukaryota</taxon>
        <taxon>Amoebozoa</taxon>
        <taxon>Evosea</taxon>
        <taxon>Eumycetozoa</taxon>
        <taxon>Dictyostelia</taxon>
        <taxon>Dictyosteliales</taxon>
        <taxon>Dictyosteliaceae</taxon>
        <taxon>Dictyostelium</taxon>
    </lineage>
</organism>
<name>Q54RB1_DICDI</name>
<dbReference type="KEGG" id="ddi:DDB_G0283281"/>
<feature type="domain" description="Strictosidine synthase conserved region" evidence="5">
    <location>
        <begin position="182"/>
        <end position="274"/>
    </location>
</feature>
<dbReference type="OMA" id="YRITRYW"/>
<reference evidence="6 7" key="1">
    <citation type="journal article" date="2005" name="Nature">
        <title>The genome of the social amoeba Dictyostelium discoideum.</title>
        <authorList>
            <consortium name="The Dictyostelium discoideum Sequencing Consortium"/>
            <person name="Eichinger L."/>
            <person name="Pachebat J.A."/>
            <person name="Glockner G."/>
            <person name="Rajandream M.A."/>
            <person name="Sucgang R."/>
            <person name="Berriman M."/>
            <person name="Song J."/>
            <person name="Olsen R."/>
            <person name="Szafranski K."/>
            <person name="Xu Q."/>
            <person name="Tunggal B."/>
            <person name="Kummerfeld S."/>
            <person name="Madera M."/>
            <person name="Konfortov B.A."/>
            <person name="Rivero F."/>
            <person name="Bankier A.T."/>
            <person name="Lehmann R."/>
            <person name="Hamlin N."/>
            <person name="Davies R."/>
            <person name="Gaudet P."/>
            <person name="Fey P."/>
            <person name="Pilcher K."/>
            <person name="Chen G."/>
            <person name="Saunders D."/>
            <person name="Sodergren E."/>
            <person name="Davis P."/>
            <person name="Kerhornou A."/>
            <person name="Nie X."/>
            <person name="Hall N."/>
            <person name="Anjard C."/>
            <person name="Hemphill L."/>
            <person name="Bason N."/>
            <person name="Farbrother P."/>
            <person name="Desany B."/>
            <person name="Just E."/>
            <person name="Morio T."/>
            <person name="Rost R."/>
            <person name="Churcher C."/>
            <person name="Cooper J."/>
            <person name="Haydock S."/>
            <person name="van Driessche N."/>
            <person name="Cronin A."/>
            <person name="Goodhead I."/>
            <person name="Muzny D."/>
            <person name="Mourier T."/>
            <person name="Pain A."/>
            <person name="Lu M."/>
            <person name="Harper D."/>
            <person name="Lindsay R."/>
            <person name="Hauser H."/>
            <person name="James K."/>
            <person name="Quiles M."/>
            <person name="Madan Babu M."/>
            <person name="Saito T."/>
            <person name="Buchrieser C."/>
            <person name="Wardroper A."/>
            <person name="Felder M."/>
            <person name="Thangavelu M."/>
            <person name="Johnson D."/>
            <person name="Knights A."/>
            <person name="Loulseged H."/>
            <person name="Mungall K."/>
            <person name="Oliver K."/>
            <person name="Price C."/>
            <person name="Quail M.A."/>
            <person name="Urushihara H."/>
            <person name="Hernandez J."/>
            <person name="Rabbinowitsch E."/>
            <person name="Steffen D."/>
            <person name="Sanders M."/>
            <person name="Ma J."/>
            <person name="Kohara Y."/>
            <person name="Sharp S."/>
            <person name="Simmonds M."/>
            <person name="Spiegler S."/>
            <person name="Tivey A."/>
            <person name="Sugano S."/>
            <person name="White B."/>
            <person name="Walker D."/>
            <person name="Woodward J."/>
            <person name="Winckler T."/>
            <person name="Tanaka Y."/>
            <person name="Shaulsky G."/>
            <person name="Schleicher M."/>
            <person name="Weinstock G."/>
            <person name="Rosenthal A."/>
            <person name="Cox E.C."/>
            <person name="Chisholm R.L."/>
            <person name="Gibbs R."/>
            <person name="Loomis W.F."/>
            <person name="Platzer M."/>
            <person name="Kay R.R."/>
            <person name="Williams J."/>
            <person name="Dear P.H."/>
            <person name="Noegel A.A."/>
            <person name="Barrell B."/>
            <person name="Kuspa A."/>
        </authorList>
    </citation>
    <scope>NUCLEOTIDE SEQUENCE [LARGE SCALE GENOMIC DNA]</scope>
    <source>
        <strain evidence="6 7">AX4</strain>
    </source>
</reference>
<keyword evidence="4" id="KW-1133">Transmembrane helix</keyword>
<dbReference type="Proteomes" id="UP000002195">
    <property type="component" value="Unassembled WGS sequence"/>
</dbReference>
<dbReference type="GeneID" id="8624006"/>
<keyword evidence="2" id="KW-0597">Phosphoprotein</keyword>
<comment type="similarity">
    <text evidence="1">Belongs to the strictosidine synthase family.</text>
</comment>
<dbReference type="PaxDb" id="44689-DDB0302378"/>
<dbReference type="InParanoid" id="Q54RB1"/>
<accession>Q54RB1</accession>
<evidence type="ECO:0000256" key="4">
    <source>
        <dbReference type="SAM" id="Phobius"/>
    </source>
</evidence>
<dbReference type="HOGENOM" id="CLU_023267_0_1_1"/>
<gene>
    <name evidence="6" type="ORF">DDB_G0283281</name>
</gene>
<dbReference type="InterPro" id="IPR011042">
    <property type="entry name" value="6-blade_b-propeller_TolB-like"/>
</dbReference>
<evidence type="ECO:0000313" key="6">
    <source>
        <dbReference type="EMBL" id="EAL65781.1"/>
    </source>
</evidence>
<evidence type="ECO:0000256" key="2">
    <source>
        <dbReference type="ARBA" id="ARBA00022553"/>
    </source>
</evidence>
<dbReference type="FunFam" id="2.120.10.30:FF:000163">
    <property type="entry name" value="Strictosidine synthase"/>
    <property type="match status" value="1"/>
</dbReference>
<keyword evidence="7" id="KW-1185">Reference proteome</keyword>
<keyword evidence="3" id="KW-0325">Glycoprotein</keyword>
<feature type="transmembrane region" description="Helical" evidence="4">
    <location>
        <begin position="6"/>
        <end position="29"/>
    </location>
</feature>
<evidence type="ECO:0000256" key="1">
    <source>
        <dbReference type="ARBA" id="ARBA00009191"/>
    </source>
</evidence>
<dbReference type="eggNOG" id="KOG1520">
    <property type="taxonomic scope" value="Eukaryota"/>
</dbReference>
<comment type="caution">
    <text evidence="6">The sequence shown here is derived from an EMBL/GenBank/DDBJ whole genome shotgun (WGS) entry which is preliminary data.</text>
</comment>
<dbReference type="Gene3D" id="2.120.10.30">
    <property type="entry name" value="TolB, C-terminal domain"/>
    <property type="match status" value="1"/>
</dbReference>
<sequence length="392" mass="44151">MTQNNILVIIIFILLTYIALLPSYSIFFLRYQIDLEPQSYSPQPDLTNASDQYKTVSEFYLNDAEYVKLDVEGPESIAVSKDGKKVYFALKTGNIHSLSAPFLPVPRKLLDQALPTKTEYVLTCGRPLGITMDNDDNLVIADSVKGLLKFDIKSNQLSILTSSFLNSNKTHSKLNFVNDVIVGNDDMIYFTDSTSIAPILDNTGDWNTLIPSMYTLVTTVSHGKLLSYNPNTKETKVLMDGFKYSNGVAFDPKEESIFIGETTGCKVFRYWIKGANKGKSEVFIDNLPGYPDGVDVDFKEGKLYISIFGGRNWFIDLIHPYPILKNIFLRIPYLKMRPQKPSIVVADTQTGKILNYFQTSNDFPTITSTIEHNGKILIGNLLSDFFTIIKKK</sequence>
<dbReference type="InterPro" id="IPR018119">
    <property type="entry name" value="Strictosidine_synth_cons-reg"/>
</dbReference>
<keyword evidence="4" id="KW-0472">Membrane</keyword>
<dbReference type="PANTHER" id="PTHR10426:SF88">
    <property type="entry name" value="ADIPOCYTE PLASMA MEMBRANE-ASSOCIATED PROTEIN HEMOMUCIN-RELATED"/>
    <property type="match status" value="1"/>
</dbReference>
<dbReference type="FunCoup" id="Q54RB1">
    <property type="interactions" value="1"/>
</dbReference>
<dbReference type="STRING" id="44689.Q54RB1"/>
<dbReference type="AlphaFoldDB" id="Q54RB1"/>
<dbReference type="PhylomeDB" id="Q54RB1"/>
<dbReference type="dictyBase" id="DDB_G0283281"/>
<keyword evidence="4" id="KW-0812">Transmembrane</keyword>
<dbReference type="PANTHER" id="PTHR10426">
    <property type="entry name" value="STRICTOSIDINE SYNTHASE-RELATED"/>
    <property type="match status" value="1"/>
</dbReference>
<dbReference type="GO" id="GO:0016787">
    <property type="term" value="F:hydrolase activity"/>
    <property type="evidence" value="ECO:0000318"/>
    <property type="project" value="GO_Central"/>
</dbReference>
<dbReference type="SUPFAM" id="SSF63829">
    <property type="entry name" value="Calcium-dependent phosphotriesterase"/>
    <property type="match status" value="1"/>
</dbReference>
<dbReference type="Pfam" id="PF03088">
    <property type="entry name" value="Str_synth"/>
    <property type="match status" value="1"/>
</dbReference>
<evidence type="ECO:0000259" key="5">
    <source>
        <dbReference type="Pfam" id="PF03088"/>
    </source>
</evidence>
<dbReference type="EMBL" id="AAFI02000052">
    <property type="protein sequence ID" value="EAL65781.1"/>
    <property type="molecule type" value="Genomic_DNA"/>
</dbReference>
<dbReference type="VEuPathDB" id="AmoebaDB:DDB_G0283281"/>
<evidence type="ECO:0000313" key="7">
    <source>
        <dbReference type="Proteomes" id="UP000002195"/>
    </source>
</evidence>
<dbReference type="SMR" id="Q54RB1"/>
<dbReference type="Pfam" id="PF20067">
    <property type="entry name" value="SSL_N"/>
    <property type="match status" value="1"/>
</dbReference>